<feature type="non-terminal residue" evidence="5">
    <location>
        <position position="1"/>
    </location>
</feature>
<evidence type="ECO:0000256" key="3">
    <source>
        <dbReference type="ARBA" id="ARBA00023002"/>
    </source>
</evidence>
<keyword evidence="2" id="KW-0274">FAD</keyword>
<keyword evidence="3" id="KW-0560">Oxidoreductase</keyword>
<evidence type="ECO:0000313" key="6">
    <source>
        <dbReference type="Proteomes" id="UP000184066"/>
    </source>
</evidence>
<dbReference type="PANTHER" id="PTHR42659">
    <property type="entry name" value="XANTHINE DEHYDROGENASE SUBUNIT C-RELATED"/>
    <property type="match status" value="1"/>
</dbReference>
<dbReference type="InterPro" id="IPR005107">
    <property type="entry name" value="CO_DH_flav_C"/>
</dbReference>
<evidence type="ECO:0000256" key="1">
    <source>
        <dbReference type="ARBA" id="ARBA00022630"/>
    </source>
</evidence>
<reference evidence="5 6" key="1">
    <citation type="submission" date="2016-12" db="EMBL/GenBank/DDBJ databases">
        <authorList>
            <person name="Song W.-J."/>
            <person name="Kurnit D.M."/>
        </authorList>
    </citation>
    <scope>NUCLEOTIDE SEQUENCE [LARGE SCALE GENOMIC DNA]</scope>
    <source>
        <strain evidence="5 6">CGMCC 1.10808</strain>
    </source>
</reference>
<feature type="domain" description="CO dehydrogenase flavoprotein C-terminal" evidence="4">
    <location>
        <begin position="24"/>
        <end position="117"/>
    </location>
</feature>
<dbReference type="InterPro" id="IPR036683">
    <property type="entry name" value="CO_DH_flav_C_dom_sf"/>
</dbReference>
<evidence type="ECO:0000256" key="2">
    <source>
        <dbReference type="ARBA" id="ARBA00022827"/>
    </source>
</evidence>
<dbReference type="SMART" id="SM01092">
    <property type="entry name" value="CO_deh_flav_C"/>
    <property type="match status" value="1"/>
</dbReference>
<sequence length="118" mass="12704">GMFATALEEDEIIARVRFPIPAAADYQKFEQPASRFALVGVFVARYDDHVRVAVTGASENGVFRWSEAEQALSASFAPEALDGLALSPDGMIEDIHGTAAYRAHLAAVLARRAVKNAN</sequence>
<dbReference type="AlphaFoldDB" id="A0A1M7TWS0"/>
<dbReference type="InterPro" id="IPR051312">
    <property type="entry name" value="Diverse_Substr_Oxidored"/>
</dbReference>
<dbReference type="GO" id="GO:0016491">
    <property type="term" value="F:oxidoreductase activity"/>
    <property type="evidence" value="ECO:0007669"/>
    <property type="project" value="UniProtKB-KW"/>
</dbReference>
<dbReference type="Proteomes" id="UP000184066">
    <property type="component" value="Unassembled WGS sequence"/>
</dbReference>
<name>A0A1M7TWS0_9RHOB</name>
<dbReference type="SUPFAM" id="SSF55447">
    <property type="entry name" value="CO dehydrogenase flavoprotein C-terminal domain-like"/>
    <property type="match status" value="1"/>
</dbReference>
<dbReference type="EMBL" id="FRDL01000011">
    <property type="protein sequence ID" value="SHN75181.1"/>
    <property type="molecule type" value="Genomic_DNA"/>
</dbReference>
<protein>
    <submittedName>
        <fullName evidence="5">Carbon-monoxide dehydrogenase medium subunit</fullName>
    </submittedName>
</protein>
<evidence type="ECO:0000259" key="4">
    <source>
        <dbReference type="SMART" id="SM01092"/>
    </source>
</evidence>
<keyword evidence="1" id="KW-0285">Flavoprotein</keyword>
<organism evidence="5 6">
    <name type="scientific">Oceanicella actignis</name>
    <dbReference type="NCBI Taxonomy" id="1189325"/>
    <lineage>
        <taxon>Bacteria</taxon>
        <taxon>Pseudomonadati</taxon>
        <taxon>Pseudomonadota</taxon>
        <taxon>Alphaproteobacteria</taxon>
        <taxon>Rhodobacterales</taxon>
        <taxon>Paracoccaceae</taxon>
        <taxon>Oceanicella</taxon>
    </lineage>
</organism>
<dbReference type="Gene3D" id="3.30.390.50">
    <property type="entry name" value="CO dehydrogenase flavoprotein, C-terminal domain"/>
    <property type="match status" value="1"/>
</dbReference>
<proteinExistence type="predicted"/>
<gene>
    <name evidence="5" type="ORF">SAMN05216200_1111</name>
</gene>
<accession>A0A1M7TWS0</accession>
<evidence type="ECO:0000313" key="5">
    <source>
        <dbReference type="EMBL" id="SHN75181.1"/>
    </source>
</evidence>
<dbReference type="PANTHER" id="PTHR42659:SF2">
    <property type="entry name" value="XANTHINE DEHYDROGENASE SUBUNIT C-RELATED"/>
    <property type="match status" value="1"/>
</dbReference>
<keyword evidence="6" id="KW-1185">Reference proteome</keyword>